<evidence type="ECO:0000256" key="1">
    <source>
        <dbReference type="ARBA" id="ARBA00006484"/>
    </source>
</evidence>
<comment type="caution">
    <text evidence="3">The sequence shown here is derived from an EMBL/GenBank/DDBJ whole genome shotgun (WGS) entry which is preliminary data.</text>
</comment>
<evidence type="ECO:0000313" key="4">
    <source>
        <dbReference type="Proteomes" id="UP000539372"/>
    </source>
</evidence>
<dbReference type="InterPro" id="IPR002347">
    <property type="entry name" value="SDR_fam"/>
</dbReference>
<dbReference type="PANTHER" id="PTHR43477">
    <property type="entry name" value="DIHYDROANTICAPSIN 7-DEHYDROGENASE"/>
    <property type="match status" value="1"/>
</dbReference>
<dbReference type="InterPro" id="IPR051122">
    <property type="entry name" value="SDR_DHRS6-like"/>
</dbReference>
<organism evidence="3 4">
    <name type="scientific">Pacificispira spongiicola</name>
    <dbReference type="NCBI Taxonomy" id="2729598"/>
    <lineage>
        <taxon>Bacteria</taxon>
        <taxon>Pseudomonadati</taxon>
        <taxon>Pseudomonadota</taxon>
        <taxon>Alphaproteobacteria</taxon>
        <taxon>Rhodospirillales</taxon>
        <taxon>Rhodospirillaceae</taxon>
        <taxon>Pacificispira</taxon>
    </lineage>
</organism>
<dbReference type="AlphaFoldDB" id="A0A7Y0E3P2"/>
<dbReference type="PRINTS" id="PR00081">
    <property type="entry name" value="GDHRDH"/>
</dbReference>
<gene>
    <name evidence="3" type="ORF">HH303_19265</name>
</gene>
<dbReference type="Gene3D" id="3.40.50.720">
    <property type="entry name" value="NAD(P)-binding Rossmann-like Domain"/>
    <property type="match status" value="1"/>
</dbReference>
<protein>
    <submittedName>
        <fullName evidence="3">SDR family oxidoreductase</fullName>
    </submittedName>
</protein>
<dbReference type="EMBL" id="JABBNT010000007">
    <property type="protein sequence ID" value="NMM46639.1"/>
    <property type="molecule type" value="Genomic_DNA"/>
</dbReference>
<dbReference type="Pfam" id="PF13561">
    <property type="entry name" value="adh_short_C2"/>
    <property type="match status" value="1"/>
</dbReference>
<dbReference type="RefSeq" id="WP_169627034.1">
    <property type="nucleotide sequence ID" value="NZ_JABBNT010000007.1"/>
</dbReference>
<dbReference type="InterPro" id="IPR036291">
    <property type="entry name" value="NAD(P)-bd_dom_sf"/>
</dbReference>
<reference evidence="3 4" key="1">
    <citation type="submission" date="2020-04" db="EMBL/GenBank/DDBJ databases">
        <title>Rhodospirillaceae bacterium KN72 isolated from deep sea.</title>
        <authorList>
            <person name="Zhang D.-C."/>
        </authorList>
    </citation>
    <scope>NUCLEOTIDE SEQUENCE [LARGE SCALE GENOMIC DNA]</scope>
    <source>
        <strain evidence="3 4">KN72</strain>
    </source>
</reference>
<comment type="similarity">
    <text evidence="1">Belongs to the short-chain dehydrogenases/reductases (SDR) family.</text>
</comment>
<keyword evidence="2" id="KW-0560">Oxidoreductase</keyword>
<evidence type="ECO:0000256" key="2">
    <source>
        <dbReference type="ARBA" id="ARBA00023002"/>
    </source>
</evidence>
<dbReference type="Proteomes" id="UP000539372">
    <property type="component" value="Unassembled WGS sequence"/>
</dbReference>
<name>A0A7Y0E3P2_9PROT</name>
<dbReference type="GO" id="GO:0016491">
    <property type="term" value="F:oxidoreductase activity"/>
    <property type="evidence" value="ECO:0007669"/>
    <property type="project" value="UniProtKB-KW"/>
</dbReference>
<keyword evidence="4" id="KW-1185">Reference proteome</keyword>
<sequence length="246" mass="25924">MGNLTDKIVLVTHVTEFVGAAAVESCLEEGATVLAQDPSFADMAARHTFEQAYRGAIGLHDEDPDRLIGSIVSAQGRLDGLVANDGFPAIRAKVEDADPQDMRDGLEAMVVQPFRLIGAAVRQMKKQGGGRVVVASSAVPFRGLSNYGMYVTGRGAQNAMVLSLARELAGQAISVNAVAPNFVENPSYFSEALLSDDAARNKILSQIPMGRFGKGREVSDLIAFLLSDKAGFITGTVVPVAGGWAS</sequence>
<proteinExistence type="inferred from homology"/>
<dbReference type="PANTHER" id="PTHR43477:SF1">
    <property type="entry name" value="DIHYDROANTICAPSIN 7-DEHYDROGENASE"/>
    <property type="match status" value="1"/>
</dbReference>
<evidence type="ECO:0000313" key="3">
    <source>
        <dbReference type="EMBL" id="NMM46639.1"/>
    </source>
</evidence>
<dbReference type="SUPFAM" id="SSF51735">
    <property type="entry name" value="NAD(P)-binding Rossmann-fold domains"/>
    <property type="match status" value="1"/>
</dbReference>
<accession>A0A7Y0E3P2</accession>